<dbReference type="SUPFAM" id="SSF53850">
    <property type="entry name" value="Periplasmic binding protein-like II"/>
    <property type="match status" value="1"/>
</dbReference>
<keyword evidence="1" id="KW-0732">Signal</keyword>
<dbReference type="CDD" id="cd14748">
    <property type="entry name" value="PBP2_UgpB"/>
    <property type="match status" value="1"/>
</dbReference>
<proteinExistence type="predicted"/>
<protein>
    <submittedName>
        <fullName evidence="2">ABC transporter substrate-binding protein</fullName>
    </submittedName>
</protein>
<gene>
    <name evidence="2" type="ORF">IAA64_05905</name>
</gene>
<dbReference type="Gene3D" id="3.40.190.10">
    <property type="entry name" value="Periplasmic binding protein-like II"/>
    <property type="match status" value="1"/>
</dbReference>
<reference evidence="2" key="1">
    <citation type="submission" date="2020-10" db="EMBL/GenBank/DDBJ databases">
        <authorList>
            <person name="Gilroy R."/>
        </authorList>
    </citation>
    <scope>NUCLEOTIDE SEQUENCE</scope>
    <source>
        <strain evidence="2">CHK183-6373</strain>
    </source>
</reference>
<feature type="signal peptide" evidence="1">
    <location>
        <begin position="1"/>
        <end position="21"/>
    </location>
</feature>
<name>A0A9D1P7F7_9FIRM</name>
<dbReference type="EMBL" id="DVOT01000108">
    <property type="protein sequence ID" value="HIV27482.1"/>
    <property type="molecule type" value="Genomic_DNA"/>
</dbReference>
<dbReference type="InterPro" id="IPR006059">
    <property type="entry name" value="SBP"/>
</dbReference>
<evidence type="ECO:0000313" key="2">
    <source>
        <dbReference type="EMBL" id="HIV27482.1"/>
    </source>
</evidence>
<sequence>MKKLLSLLVMFSLLLSGAALAEEGEVIELRFQRIGNDAAETEFWKSVIADYEAANPGVKILYDDAAIGDAMDAKLNTLFAANYGPDIIGHGILSVAQRADLGHYIPIDEYFATWEDGDDMMESVLANGTYKGQLYGLGYSATPYVFAYRIDLLEEAGLEVPTTWEELKEAALALTVRDDAGNITRAGFAFPMTGGNMVEYDVFVFGNGGLFMDEDSNPTLDTAEALEAFEFLETFLADVNIPYDNNDTNPFISGNAAMTLINNVALRPILENEEYAGKVGVSAPPTNGTAATFCGCNMLFIGRDCQHPEEAFDFITFALSPEIELRRAEMLNVPVTRTSLVDAYIELDPYNAARAECVEIGVGMPRAIWSTQFQTIRNEMVQKVLFGESDPATALSEAQEKLEEEIEFL</sequence>
<dbReference type="AlphaFoldDB" id="A0A9D1P7F7"/>
<dbReference type="InterPro" id="IPR050490">
    <property type="entry name" value="Bact_solute-bd_prot1"/>
</dbReference>
<accession>A0A9D1P7F7</accession>
<dbReference type="Pfam" id="PF01547">
    <property type="entry name" value="SBP_bac_1"/>
    <property type="match status" value="1"/>
</dbReference>
<evidence type="ECO:0000256" key="1">
    <source>
        <dbReference type="SAM" id="SignalP"/>
    </source>
</evidence>
<evidence type="ECO:0000313" key="3">
    <source>
        <dbReference type="Proteomes" id="UP000886884"/>
    </source>
</evidence>
<comment type="caution">
    <text evidence="2">The sequence shown here is derived from an EMBL/GenBank/DDBJ whole genome shotgun (WGS) entry which is preliminary data.</text>
</comment>
<dbReference type="PANTHER" id="PTHR43649:SF12">
    <property type="entry name" value="DIACETYLCHITOBIOSE BINDING PROTEIN DASA"/>
    <property type="match status" value="1"/>
</dbReference>
<dbReference type="Proteomes" id="UP000886884">
    <property type="component" value="Unassembled WGS sequence"/>
</dbReference>
<dbReference type="PANTHER" id="PTHR43649">
    <property type="entry name" value="ARABINOSE-BINDING PROTEIN-RELATED"/>
    <property type="match status" value="1"/>
</dbReference>
<organism evidence="2 3">
    <name type="scientific">Candidatus Ornithocaccomicrobium faecavium</name>
    <dbReference type="NCBI Taxonomy" id="2840890"/>
    <lineage>
        <taxon>Bacteria</taxon>
        <taxon>Bacillati</taxon>
        <taxon>Bacillota</taxon>
        <taxon>Clostridia</taxon>
        <taxon>Candidatus Ornithocaccomicrobium</taxon>
    </lineage>
</organism>
<feature type="chain" id="PRO_5038586086" evidence="1">
    <location>
        <begin position="22"/>
        <end position="409"/>
    </location>
</feature>
<reference evidence="2" key="2">
    <citation type="journal article" date="2021" name="PeerJ">
        <title>Extensive microbial diversity within the chicken gut microbiome revealed by metagenomics and culture.</title>
        <authorList>
            <person name="Gilroy R."/>
            <person name="Ravi A."/>
            <person name="Getino M."/>
            <person name="Pursley I."/>
            <person name="Horton D.L."/>
            <person name="Alikhan N.F."/>
            <person name="Baker D."/>
            <person name="Gharbi K."/>
            <person name="Hall N."/>
            <person name="Watson M."/>
            <person name="Adriaenssens E.M."/>
            <person name="Foster-Nyarko E."/>
            <person name="Jarju S."/>
            <person name="Secka A."/>
            <person name="Antonio M."/>
            <person name="Oren A."/>
            <person name="Chaudhuri R.R."/>
            <person name="La Ragione R."/>
            <person name="Hildebrand F."/>
            <person name="Pallen M.J."/>
        </authorList>
    </citation>
    <scope>NUCLEOTIDE SEQUENCE</scope>
    <source>
        <strain evidence="2">CHK183-6373</strain>
    </source>
</reference>